<feature type="domain" description="Blue (type 1) copper" evidence="3">
    <location>
        <begin position="365"/>
        <end position="443"/>
    </location>
</feature>
<proteinExistence type="predicted"/>
<dbReference type="InterPro" id="IPR008972">
    <property type="entry name" value="Cupredoxin"/>
</dbReference>
<protein>
    <submittedName>
        <fullName evidence="4">Unannotated protein</fullName>
    </submittedName>
</protein>
<dbReference type="PANTHER" id="PTHR36507:SF1">
    <property type="entry name" value="BLL1555 PROTEIN"/>
    <property type="match status" value="1"/>
</dbReference>
<keyword evidence="1" id="KW-0479">Metal-binding</keyword>
<evidence type="ECO:0000259" key="3">
    <source>
        <dbReference type="Pfam" id="PF00127"/>
    </source>
</evidence>
<evidence type="ECO:0000256" key="1">
    <source>
        <dbReference type="ARBA" id="ARBA00022723"/>
    </source>
</evidence>
<dbReference type="InterPro" id="IPR052721">
    <property type="entry name" value="ET_Amicyanin"/>
</dbReference>
<evidence type="ECO:0000256" key="2">
    <source>
        <dbReference type="ARBA" id="ARBA00023008"/>
    </source>
</evidence>
<dbReference type="PANTHER" id="PTHR36507">
    <property type="entry name" value="BLL1555 PROTEIN"/>
    <property type="match status" value="1"/>
</dbReference>
<dbReference type="InterPro" id="IPR011692">
    <property type="entry name" value="Stress_up-reg_Nod19"/>
</dbReference>
<dbReference type="InterPro" id="IPR000923">
    <property type="entry name" value="BlueCu_1"/>
</dbReference>
<dbReference type="GO" id="GO:0005507">
    <property type="term" value="F:copper ion binding"/>
    <property type="evidence" value="ECO:0007669"/>
    <property type="project" value="InterPro"/>
</dbReference>
<dbReference type="SUPFAM" id="SSF49503">
    <property type="entry name" value="Cupredoxins"/>
    <property type="match status" value="1"/>
</dbReference>
<accession>A0A6J7DRA8</accession>
<dbReference type="Pfam" id="PF07712">
    <property type="entry name" value="SURNod19"/>
    <property type="match status" value="1"/>
</dbReference>
<dbReference type="GO" id="GO:0009055">
    <property type="term" value="F:electron transfer activity"/>
    <property type="evidence" value="ECO:0007669"/>
    <property type="project" value="InterPro"/>
</dbReference>
<dbReference type="EMBL" id="CAFBLU010000010">
    <property type="protein sequence ID" value="CAB4871465.1"/>
    <property type="molecule type" value="Genomic_DNA"/>
</dbReference>
<dbReference type="Gene3D" id="2.60.40.420">
    <property type="entry name" value="Cupredoxins - blue copper proteins"/>
    <property type="match status" value="1"/>
</dbReference>
<sequence>MKTRFIWLTLTGALLLAAPAQAKVQTVTMKAGPFTVGGYEVALQGQHLLVGAPKVDGYITRMETDVVDVKTGKTVPISRIMLHHIVFANLGPNFSHVNTPEPFYGDGEERAKMDLPAGYGYPITKNDAWGWVWMLMNHKPTSDSVYIRYKMEIVTGETRKSVIPMVWDTSHGRQARVFDVPGGGVAGSLDVRTDTQTAPVSGRLVAGLGHVHGGAYDLALSEPDCGGRTIYRSSPTWGLASNAFYKVRPVLHEPGPINMTQFKSATGIPVKAGERLTATSRYDNVRPHTRSMGLLLAYLSPDSSVAANCGRLPKDIKVLKTTTKGRSIAPVARIKIYDWNGSSTAKQVFGPPGAMAIAPGNAAVRVKDFAFTAGNLSVLVGSTVTWTFDDAVRHNVTVADGPEGFSSNWLSGGASFSKTLTKAGTYTFFCELHPVGMVQRVVVRP</sequence>
<reference evidence="4" key="1">
    <citation type="submission" date="2020-05" db="EMBL/GenBank/DDBJ databases">
        <authorList>
            <person name="Chiriac C."/>
            <person name="Salcher M."/>
            <person name="Ghai R."/>
            <person name="Kavagutti S V."/>
        </authorList>
    </citation>
    <scope>NUCLEOTIDE SEQUENCE</scope>
</reference>
<dbReference type="Pfam" id="PF00127">
    <property type="entry name" value="Copper-bind"/>
    <property type="match status" value="1"/>
</dbReference>
<gene>
    <name evidence="4" type="ORF">UFOPK3444_00749</name>
</gene>
<name>A0A6J7DRA8_9ZZZZ</name>
<keyword evidence="2" id="KW-0186">Copper</keyword>
<dbReference type="AlphaFoldDB" id="A0A6J7DRA8"/>
<evidence type="ECO:0000313" key="4">
    <source>
        <dbReference type="EMBL" id="CAB4871465.1"/>
    </source>
</evidence>
<organism evidence="4">
    <name type="scientific">freshwater metagenome</name>
    <dbReference type="NCBI Taxonomy" id="449393"/>
    <lineage>
        <taxon>unclassified sequences</taxon>
        <taxon>metagenomes</taxon>
        <taxon>ecological metagenomes</taxon>
    </lineage>
</organism>